<feature type="transmembrane region" description="Helical" evidence="9">
    <location>
        <begin position="280"/>
        <end position="300"/>
    </location>
</feature>
<dbReference type="EMBL" id="CP044331">
    <property type="protein sequence ID" value="QGM97818.1"/>
    <property type="molecule type" value="Genomic_DNA"/>
</dbReference>
<evidence type="ECO:0000256" key="5">
    <source>
        <dbReference type="ARBA" id="ARBA00022679"/>
    </source>
</evidence>
<evidence type="ECO:0000256" key="9">
    <source>
        <dbReference type="SAM" id="Phobius"/>
    </source>
</evidence>
<evidence type="ECO:0000313" key="10">
    <source>
        <dbReference type="EMBL" id="QGM97818.1"/>
    </source>
</evidence>
<evidence type="ECO:0000256" key="7">
    <source>
        <dbReference type="ARBA" id="ARBA00022989"/>
    </source>
</evidence>
<keyword evidence="8 9" id="KW-0472">Membrane</keyword>
<evidence type="ECO:0000256" key="2">
    <source>
        <dbReference type="ARBA" id="ARBA00004760"/>
    </source>
</evidence>
<protein>
    <submittedName>
        <fullName evidence="10">Glycosyltransferase</fullName>
    </submittedName>
</protein>
<comment type="subcellular location">
    <subcellularLocation>
        <location evidence="1">Membrane</location>
        <topology evidence="1">Multi-pass membrane protein</topology>
    </subcellularLocation>
</comment>
<comment type="pathway">
    <text evidence="2">Lipid metabolism; sphingolipid metabolism.</text>
</comment>
<evidence type="ECO:0000256" key="3">
    <source>
        <dbReference type="ARBA" id="ARBA00004991"/>
    </source>
</evidence>
<evidence type="ECO:0000256" key="4">
    <source>
        <dbReference type="ARBA" id="ARBA00022676"/>
    </source>
</evidence>
<keyword evidence="4" id="KW-0328">Glycosyltransferase</keyword>
<accession>A0A6B8M5T4</accession>
<dbReference type="KEGG" id="mpar:F7D14_10295"/>
<dbReference type="InterPro" id="IPR025993">
    <property type="entry name" value="Ceramide_glucosylTrfase"/>
</dbReference>
<evidence type="ECO:0000256" key="1">
    <source>
        <dbReference type="ARBA" id="ARBA00004141"/>
    </source>
</evidence>
<dbReference type="PANTHER" id="PTHR12726">
    <property type="entry name" value="CERAMIDE GLUCOSYLTRANSFERASE"/>
    <property type="match status" value="1"/>
</dbReference>
<feature type="transmembrane region" description="Helical" evidence="9">
    <location>
        <begin position="6"/>
        <end position="26"/>
    </location>
</feature>
<dbReference type="InterPro" id="IPR029044">
    <property type="entry name" value="Nucleotide-diphossugar_trans"/>
</dbReference>
<gene>
    <name evidence="10" type="ORF">F7D14_10295</name>
</gene>
<dbReference type="Pfam" id="PF13506">
    <property type="entry name" value="Glyco_transf_21"/>
    <property type="match status" value="1"/>
</dbReference>
<dbReference type="GO" id="GO:0006679">
    <property type="term" value="P:glucosylceramide biosynthetic process"/>
    <property type="evidence" value="ECO:0007669"/>
    <property type="project" value="TreeGrafter"/>
</dbReference>
<proteinExistence type="predicted"/>
<dbReference type="Gene3D" id="3.90.550.10">
    <property type="entry name" value="Spore Coat Polysaccharide Biosynthesis Protein SpsA, Chain A"/>
    <property type="match status" value="1"/>
</dbReference>
<dbReference type="SUPFAM" id="SSF53448">
    <property type="entry name" value="Nucleotide-diphospho-sugar transferases"/>
    <property type="match status" value="1"/>
</dbReference>
<name>A0A6B8M5T4_9HYPH</name>
<dbReference type="PANTHER" id="PTHR12726:SF0">
    <property type="entry name" value="CERAMIDE GLUCOSYLTRANSFERASE"/>
    <property type="match status" value="1"/>
</dbReference>
<dbReference type="Proteomes" id="UP000422569">
    <property type="component" value="Chromosome"/>
</dbReference>
<feature type="transmembrane region" description="Helical" evidence="9">
    <location>
        <begin position="306"/>
        <end position="327"/>
    </location>
</feature>
<dbReference type="AlphaFoldDB" id="A0A6B8M5T4"/>
<evidence type="ECO:0000313" key="11">
    <source>
        <dbReference type="Proteomes" id="UP000422569"/>
    </source>
</evidence>
<keyword evidence="5 10" id="KW-0808">Transferase</keyword>
<evidence type="ECO:0000256" key="6">
    <source>
        <dbReference type="ARBA" id="ARBA00022692"/>
    </source>
</evidence>
<dbReference type="CDD" id="cd02520">
    <property type="entry name" value="Glucosylceramide_synthase"/>
    <property type="match status" value="1"/>
</dbReference>
<organism evidence="10 11">
    <name type="scientific">Methylocystis parvus</name>
    <dbReference type="NCBI Taxonomy" id="134"/>
    <lineage>
        <taxon>Bacteria</taxon>
        <taxon>Pseudomonadati</taxon>
        <taxon>Pseudomonadota</taxon>
        <taxon>Alphaproteobacteria</taxon>
        <taxon>Hyphomicrobiales</taxon>
        <taxon>Methylocystaceae</taxon>
        <taxon>Methylocystis</taxon>
    </lineage>
</organism>
<keyword evidence="7 9" id="KW-1133">Transmembrane helix</keyword>
<keyword evidence="6 9" id="KW-0812">Transmembrane</keyword>
<feature type="transmembrane region" description="Helical" evidence="9">
    <location>
        <begin position="339"/>
        <end position="360"/>
    </location>
</feature>
<comment type="pathway">
    <text evidence="3">Sphingolipid metabolism.</text>
</comment>
<keyword evidence="11" id="KW-1185">Reference proteome</keyword>
<dbReference type="GO" id="GO:0016020">
    <property type="term" value="C:membrane"/>
    <property type="evidence" value="ECO:0007669"/>
    <property type="project" value="UniProtKB-SubCell"/>
</dbReference>
<evidence type="ECO:0000256" key="8">
    <source>
        <dbReference type="ARBA" id="ARBA00023136"/>
    </source>
</evidence>
<dbReference type="RefSeq" id="WP_016918212.1">
    <property type="nucleotide sequence ID" value="NZ_CP044331.1"/>
</dbReference>
<dbReference type="GO" id="GO:0008120">
    <property type="term" value="F:ceramide glucosyltransferase activity"/>
    <property type="evidence" value="ECO:0007669"/>
    <property type="project" value="TreeGrafter"/>
</dbReference>
<sequence>MILAYICAGWCAFILVMNFASVWLMGRKCRARERNLPVPADAPWVSLVRPLRGIETFSEETLRATFELDYPHYEIIFCVQSPQDQIIPLVQRVIADHPSHDARLLVGDDYVSANPKLNNCVKGWEAARYDYVVLADSNALPPRDYIQTLLAAFEPDTAMTVSMPIGSRPKGFWAVVECAILNTFQARWQYGAEAIGAGFAQGKNMMWRRDVLDRAGGIRALGAEIAEDAASTKVIRAQNMTVRLVDMPFEQPLGSRTAREVYSRHVRWARLRRVTFPAHYAPEFMNGSFAAVVLGAYAALEFGGDAASALFVAAAVMFSLHLGELWLARICGFVLDWRMPFALIARDLLLPVIFVDALLFDDFVWHGNAMTVREAEDTVG</sequence>
<reference evidence="10 11" key="1">
    <citation type="submission" date="2019-09" db="EMBL/GenBank/DDBJ databases">
        <title>Isolation and complete genome sequencing of Methylocystis species.</title>
        <authorList>
            <person name="Rumah B.L."/>
            <person name="Stead C.E."/>
            <person name="Stevens B.C."/>
            <person name="Minton N.P."/>
            <person name="Grosse-Honebrink A."/>
            <person name="Zhang Y."/>
        </authorList>
    </citation>
    <scope>NUCLEOTIDE SEQUENCE [LARGE SCALE GENOMIC DNA]</scope>
    <source>
        <strain evidence="10 11">BRCS2</strain>
    </source>
</reference>